<keyword evidence="3" id="KW-1185">Reference proteome</keyword>
<gene>
    <name evidence="2" type="ORF">CLODIP_2_CD08734</name>
</gene>
<sequence>MHAIFLFLHSVPGSPTGQQLVRLTPFDSAGRNIALLANCLCICIFGGVCVVVPSDHARLESDAGFTHTIMSTKFIAGLTTNLCKASINCA</sequence>
<organism evidence="2 3">
    <name type="scientific">Cloeon dipterum</name>
    <dbReference type="NCBI Taxonomy" id="197152"/>
    <lineage>
        <taxon>Eukaryota</taxon>
        <taxon>Metazoa</taxon>
        <taxon>Ecdysozoa</taxon>
        <taxon>Arthropoda</taxon>
        <taxon>Hexapoda</taxon>
        <taxon>Insecta</taxon>
        <taxon>Pterygota</taxon>
        <taxon>Palaeoptera</taxon>
        <taxon>Ephemeroptera</taxon>
        <taxon>Pisciforma</taxon>
        <taxon>Baetidae</taxon>
        <taxon>Cloeon</taxon>
    </lineage>
</organism>
<keyword evidence="1" id="KW-0472">Membrane</keyword>
<proteinExistence type="predicted"/>
<evidence type="ECO:0000313" key="3">
    <source>
        <dbReference type="Proteomes" id="UP000494165"/>
    </source>
</evidence>
<dbReference type="Proteomes" id="UP000494165">
    <property type="component" value="Unassembled WGS sequence"/>
</dbReference>
<comment type="caution">
    <text evidence="2">The sequence shown here is derived from an EMBL/GenBank/DDBJ whole genome shotgun (WGS) entry which is preliminary data.</text>
</comment>
<keyword evidence="1" id="KW-1133">Transmembrane helix</keyword>
<dbReference type="AlphaFoldDB" id="A0A8S1BTY3"/>
<evidence type="ECO:0000256" key="1">
    <source>
        <dbReference type="SAM" id="Phobius"/>
    </source>
</evidence>
<reference evidence="2 3" key="1">
    <citation type="submission" date="2020-04" db="EMBL/GenBank/DDBJ databases">
        <authorList>
            <person name="Alioto T."/>
            <person name="Alioto T."/>
            <person name="Gomez Garrido J."/>
        </authorList>
    </citation>
    <scope>NUCLEOTIDE SEQUENCE [LARGE SCALE GENOMIC DNA]</scope>
</reference>
<dbReference type="EMBL" id="CADEPI010000003">
    <property type="protein sequence ID" value="CAB3360589.1"/>
    <property type="molecule type" value="Genomic_DNA"/>
</dbReference>
<feature type="transmembrane region" description="Helical" evidence="1">
    <location>
        <begin position="33"/>
        <end position="52"/>
    </location>
</feature>
<accession>A0A8S1BTY3</accession>
<name>A0A8S1BTY3_9INSE</name>
<protein>
    <submittedName>
        <fullName evidence="2">Uncharacterized protein</fullName>
    </submittedName>
</protein>
<keyword evidence="1" id="KW-0812">Transmembrane</keyword>
<evidence type="ECO:0000313" key="2">
    <source>
        <dbReference type="EMBL" id="CAB3360589.1"/>
    </source>
</evidence>